<dbReference type="Proteomes" id="UP000822688">
    <property type="component" value="Chromosome 12"/>
</dbReference>
<gene>
    <name evidence="2" type="ORF">KC19_12G121900</name>
</gene>
<evidence type="ECO:0008006" key="4">
    <source>
        <dbReference type="Google" id="ProtNLM"/>
    </source>
</evidence>
<organism evidence="2 3">
    <name type="scientific">Ceratodon purpureus</name>
    <name type="common">Fire moss</name>
    <name type="synonym">Dicranum purpureum</name>
    <dbReference type="NCBI Taxonomy" id="3225"/>
    <lineage>
        <taxon>Eukaryota</taxon>
        <taxon>Viridiplantae</taxon>
        <taxon>Streptophyta</taxon>
        <taxon>Embryophyta</taxon>
        <taxon>Bryophyta</taxon>
        <taxon>Bryophytina</taxon>
        <taxon>Bryopsida</taxon>
        <taxon>Dicranidae</taxon>
        <taxon>Pseudoditrichales</taxon>
        <taxon>Ditrichaceae</taxon>
        <taxon>Ceratodon</taxon>
    </lineage>
</organism>
<evidence type="ECO:0000256" key="1">
    <source>
        <dbReference type="SAM" id="SignalP"/>
    </source>
</evidence>
<protein>
    <recommendedName>
        <fullName evidence="4">Secreted protein</fullName>
    </recommendedName>
</protein>
<feature type="signal peptide" evidence="1">
    <location>
        <begin position="1"/>
        <end position="23"/>
    </location>
</feature>
<dbReference type="AlphaFoldDB" id="A0A8T0G724"/>
<name>A0A8T0G724_CERPU</name>
<reference evidence="2" key="1">
    <citation type="submission" date="2020-06" db="EMBL/GenBank/DDBJ databases">
        <title>WGS assembly of Ceratodon purpureus strain R40.</title>
        <authorList>
            <person name="Carey S.B."/>
            <person name="Jenkins J."/>
            <person name="Shu S."/>
            <person name="Lovell J.T."/>
            <person name="Sreedasyam A."/>
            <person name="Maumus F."/>
            <person name="Tiley G.P."/>
            <person name="Fernandez-Pozo N."/>
            <person name="Barry K."/>
            <person name="Chen C."/>
            <person name="Wang M."/>
            <person name="Lipzen A."/>
            <person name="Daum C."/>
            <person name="Saski C.A."/>
            <person name="Payton A.C."/>
            <person name="Mcbreen J.C."/>
            <person name="Conrad R.E."/>
            <person name="Kollar L.M."/>
            <person name="Olsson S."/>
            <person name="Huttunen S."/>
            <person name="Landis J.B."/>
            <person name="Wickett N.J."/>
            <person name="Johnson M.G."/>
            <person name="Rensing S.A."/>
            <person name="Grimwood J."/>
            <person name="Schmutz J."/>
            <person name="Mcdaniel S.F."/>
        </authorList>
    </citation>
    <scope>NUCLEOTIDE SEQUENCE</scope>
    <source>
        <strain evidence="2">R40</strain>
    </source>
</reference>
<keyword evidence="3" id="KW-1185">Reference proteome</keyword>
<dbReference type="PROSITE" id="PS51257">
    <property type="entry name" value="PROKAR_LIPOPROTEIN"/>
    <property type="match status" value="1"/>
</dbReference>
<evidence type="ECO:0000313" key="2">
    <source>
        <dbReference type="EMBL" id="KAG0554820.1"/>
    </source>
</evidence>
<sequence length="59" mass="6708">MQRSMCSWRISFAFCFFLGLNFASSCDFVSFGLVDVFVVGRIQEQDLGGSGEGVYWRRP</sequence>
<keyword evidence="1" id="KW-0732">Signal</keyword>
<proteinExistence type="predicted"/>
<accession>A0A8T0G724</accession>
<comment type="caution">
    <text evidence="2">The sequence shown here is derived from an EMBL/GenBank/DDBJ whole genome shotgun (WGS) entry which is preliminary data.</text>
</comment>
<dbReference type="EMBL" id="CM026433">
    <property type="protein sequence ID" value="KAG0554820.1"/>
    <property type="molecule type" value="Genomic_DNA"/>
</dbReference>
<evidence type="ECO:0000313" key="3">
    <source>
        <dbReference type="Proteomes" id="UP000822688"/>
    </source>
</evidence>
<feature type="chain" id="PRO_5035845300" description="Secreted protein" evidence="1">
    <location>
        <begin position="24"/>
        <end position="59"/>
    </location>
</feature>